<organism evidence="3">
    <name type="scientific">marine metagenome</name>
    <dbReference type="NCBI Taxonomy" id="408172"/>
    <lineage>
        <taxon>unclassified sequences</taxon>
        <taxon>metagenomes</taxon>
        <taxon>ecological metagenomes</taxon>
    </lineage>
</organism>
<dbReference type="SUPFAM" id="SSF50249">
    <property type="entry name" value="Nucleic acid-binding proteins"/>
    <property type="match status" value="1"/>
</dbReference>
<dbReference type="CDD" id="cd04496">
    <property type="entry name" value="SSB_OBF"/>
    <property type="match status" value="1"/>
</dbReference>
<dbReference type="GO" id="GO:0006260">
    <property type="term" value="P:DNA replication"/>
    <property type="evidence" value="ECO:0007669"/>
    <property type="project" value="InterPro"/>
</dbReference>
<dbReference type="NCBIfam" id="TIGR00621">
    <property type="entry name" value="ssb"/>
    <property type="match status" value="1"/>
</dbReference>
<dbReference type="InterPro" id="IPR012340">
    <property type="entry name" value="NA-bd_OB-fold"/>
</dbReference>
<name>A0A381VBF7_9ZZZZ</name>
<dbReference type="AlphaFoldDB" id="A0A381VBF7"/>
<keyword evidence="1" id="KW-0238">DNA-binding</keyword>
<accession>A0A381VBF7</accession>
<proteinExistence type="inferred from homology"/>
<evidence type="ECO:0000256" key="2">
    <source>
        <dbReference type="SAM" id="MobiDB-lite"/>
    </source>
</evidence>
<dbReference type="PIRSF" id="PIRSF002070">
    <property type="entry name" value="SSB"/>
    <property type="match status" value="1"/>
</dbReference>
<evidence type="ECO:0000313" key="3">
    <source>
        <dbReference type="EMBL" id="SVA37108.1"/>
    </source>
</evidence>
<evidence type="ECO:0008006" key="4">
    <source>
        <dbReference type="Google" id="ProtNLM"/>
    </source>
</evidence>
<sequence length="132" mass="14632">MQKGSVNKVVIVGHIGADPETRFTPSGTAVANFNLATNESRKSSEGEYQDHTEWHNCVLFGKRAEFAGEYLKKGQLVYLEGRLQTRSWEDDSGTKKYRTEVIGNEITMLGKKVGGVNSSQQSNDTSDDDLPF</sequence>
<dbReference type="HAMAP" id="MF_00984">
    <property type="entry name" value="SSB"/>
    <property type="match status" value="1"/>
</dbReference>
<dbReference type="Gene3D" id="2.40.50.140">
    <property type="entry name" value="Nucleic acid-binding proteins"/>
    <property type="match status" value="1"/>
</dbReference>
<gene>
    <name evidence="3" type="ORF">METZ01_LOCUS89962</name>
</gene>
<feature type="region of interest" description="Disordered" evidence="2">
    <location>
        <begin position="112"/>
        <end position="132"/>
    </location>
</feature>
<dbReference type="PANTHER" id="PTHR10302:SF27">
    <property type="entry name" value="SINGLE-STRANDED DNA-BINDING PROTEIN"/>
    <property type="match status" value="1"/>
</dbReference>
<dbReference type="EMBL" id="UINC01008237">
    <property type="protein sequence ID" value="SVA37108.1"/>
    <property type="molecule type" value="Genomic_DNA"/>
</dbReference>
<protein>
    <recommendedName>
        <fullName evidence="4">Single-stranded DNA-binding protein</fullName>
    </recommendedName>
</protein>
<reference evidence="3" key="1">
    <citation type="submission" date="2018-05" db="EMBL/GenBank/DDBJ databases">
        <authorList>
            <person name="Lanie J.A."/>
            <person name="Ng W.-L."/>
            <person name="Kazmierczak K.M."/>
            <person name="Andrzejewski T.M."/>
            <person name="Davidsen T.M."/>
            <person name="Wayne K.J."/>
            <person name="Tettelin H."/>
            <person name="Glass J.I."/>
            <person name="Rusch D."/>
            <person name="Podicherti R."/>
            <person name="Tsui H.-C.T."/>
            <person name="Winkler M.E."/>
        </authorList>
    </citation>
    <scope>NUCLEOTIDE SEQUENCE</scope>
</reference>
<dbReference type="GO" id="GO:0009295">
    <property type="term" value="C:nucleoid"/>
    <property type="evidence" value="ECO:0007669"/>
    <property type="project" value="TreeGrafter"/>
</dbReference>
<dbReference type="InterPro" id="IPR000424">
    <property type="entry name" value="Primosome_PriB/ssb"/>
</dbReference>
<dbReference type="InterPro" id="IPR011344">
    <property type="entry name" value="ssDNA-bd"/>
</dbReference>
<dbReference type="Pfam" id="PF00436">
    <property type="entry name" value="SSB"/>
    <property type="match status" value="1"/>
</dbReference>
<dbReference type="GO" id="GO:0003697">
    <property type="term" value="F:single-stranded DNA binding"/>
    <property type="evidence" value="ECO:0007669"/>
    <property type="project" value="InterPro"/>
</dbReference>
<dbReference type="PANTHER" id="PTHR10302">
    <property type="entry name" value="SINGLE-STRANDED DNA-BINDING PROTEIN"/>
    <property type="match status" value="1"/>
</dbReference>
<dbReference type="PROSITE" id="PS50935">
    <property type="entry name" value="SSB"/>
    <property type="match status" value="1"/>
</dbReference>
<evidence type="ECO:0000256" key="1">
    <source>
        <dbReference type="ARBA" id="ARBA00023125"/>
    </source>
</evidence>